<dbReference type="GO" id="GO:0046872">
    <property type="term" value="F:metal ion binding"/>
    <property type="evidence" value="ECO:0007669"/>
    <property type="project" value="UniProtKB-KW"/>
</dbReference>
<dbReference type="PANTHER" id="PTHR11113:SF14">
    <property type="entry name" value="N-ACETYLGLUCOSAMINE-6-PHOSPHATE DEACETYLASE"/>
    <property type="match status" value="1"/>
</dbReference>
<keyword evidence="2 7" id="KW-0479">Metal-binding</keyword>
<reference evidence="9" key="1">
    <citation type="submission" date="2024-05" db="EMBL/GenBank/DDBJ databases">
        <title>Planctomycetes of the genus Singulisphaera possess chitinolytic capabilities.</title>
        <authorList>
            <person name="Ivanova A."/>
        </authorList>
    </citation>
    <scope>NUCLEOTIDE SEQUENCE</scope>
    <source>
        <strain evidence="9">Ch08T</strain>
    </source>
</reference>
<feature type="active site" description="Proton donor/acceptor" evidence="5">
    <location>
        <position position="270"/>
    </location>
</feature>
<dbReference type="PIRSF" id="PIRSF038994">
    <property type="entry name" value="NagA"/>
    <property type="match status" value="1"/>
</dbReference>
<proteinExistence type="inferred from homology"/>
<feature type="domain" description="Amidohydrolase-related" evidence="8">
    <location>
        <begin position="42"/>
        <end position="379"/>
    </location>
</feature>
<dbReference type="PANTHER" id="PTHR11113">
    <property type="entry name" value="N-ACETYLGLUCOSAMINE-6-PHOSPHATE DEACETYLASE"/>
    <property type="match status" value="1"/>
</dbReference>
<evidence type="ECO:0000259" key="8">
    <source>
        <dbReference type="Pfam" id="PF01979"/>
    </source>
</evidence>
<dbReference type="GO" id="GO:0006046">
    <property type="term" value="P:N-acetylglucosamine catabolic process"/>
    <property type="evidence" value="ECO:0007669"/>
    <property type="project" value="TreeGrafter"/>
</dbReference>
<evidence type="ECO:0000256" key="7">
    <source>
        <dbReference type="PIRSR" id="PIRSR038994-3"/>
    </source>
</evidence>
<feature type="binding site" evidence="7">
    <location>
        <position position="212"/>
    </location>
    <ligand>
        <name>Zn(2+)</name>
        <dbReference type="ChEBI" id="CHEBI:29105"/>
    </ligand>
</feature>
<feature type="binding site" evidence="7">
    <location>
        <position position="123"/>
    </location>
    <ligand>
        <name>Zn(2+)</name>
        <dbReference type="ChEBI" id="CHEBI:29105"/>
    </ligand>
</feature>
<dbReference type="Gene3D" id="3.20.20.140">
    <property type="entry name" value="Metal-dependent hydrolases"/>
    <property type="match status" value="1"/>
</dbReference>
<name>A0AAU7CNN3_9BACT</name>
<dbReference type="InterPro" id="IPR032466">
    <property type="entry name" value="Metal_Hydrolase"/>
</dbReference>
<evidence type="ECO:0000313" key="9">
    <source>
        <dbReference type="EMBL" id="XBH06944.1"/>
    </source>
</evidence>
<dbReference type="InterPro" id="IPR003764">
    <property type="entry name" value="GlcNAc_6-P_deAcase"/>
</dbReference>
<dbReference type="EMBL" id="CP155447">
    <property type="protein sequence ID" value="XBH06944.1"/>
    <property type="molecule type" value="Genomic_DNA"/>
</dbReference>
<evidence type="ECO:0000256" key="3">
    <source>
        <dbReference type="ARBA" id="ARBA00022801"/>
    </source>
</evidence>
<sequence length="401" mass="42478">MEITKRHFETGRWTRLTIRGGTIESVDPAEGPEAVSGSDEWVAPAFWDIQTNGRWGVSFSDPSLTVDQVVEVVLAQAEWGAARICPTLITASPEDFRHGVKTIADACESDPRVASCVVGIHLEGPFISEVDGYRGAHPRSEVRDPDWDLFQEFQDASGGRVVLMTLAPERAGSMEFIRKAVASGVVIALGHTAADGPTLRAAVAAGAGLSTHLGNGIASPLTRHPNPIWEQAALDALDASLIADGHHLDPATLRVLVRAKTPERVILVSDASPLAALPPGRYGEWAVDPSGKIVVAGTPYLAGSNQGIEVGVNQLLEVAGLTLAEAIATATTQPARLLRRPLPTLTAGQPANLIVFGHDAHEPKSAFKLLQTCVDGRWVDTNQPSVPGALAKRSDQISSKT</sequence>
<comment type="cofactor">
    <cofactor evidence="7">
        <name>a divalent metal cation</name>
        <dbReference type="ChEBI" id="CHEBI:60240"/>
    </cofactor>
    <text evidence="7">Binds 1 divalent metal cation per subunit.</text>
</comment>
<feature type="binding site" evidence="6">
    <location>
        <begin position="301"/>
        <end position="303"/>
    </location>
    <ligand>
        <name>substrate</name>
    </ligand>
</feature>
<dbReference type="InterPro" id="IPR006680">
    <property type="entry name" value="Amidohydro-rel"/>
</dbReference>
<dbReference type="AlphaFoldDB" id="A0AAU7CNN3"/>
<dbReference type="RefSeq" id="WP_406699792.1">
    <property type="nucleotide sequence ID" value="NZ_CP155447.1"/>
</dbReference>
<feature type="binding site" evidence="6">
    <location>
        <position position="136"/>
    </location>
    <ligand>
        <name>substrate</name>
    </ligand>
</feature>
<feature type="binding site" evidence="6">
    <location>
        <position position="247"/>
    </location>
    <ligand>
        <name>substrate</name>
    </ligand>
</feature>
<keyword evidence="3 4" id="KW-0378">Hydrolase</keyword>
<dbReference type="SUPFAM" id="SSF51556">
    <property type="entry name" value="Metallo-dependent hydrolases"/>
    <property type="match status" value="1"/>
</dbReference>
<accession>A0AAU7CNN3</accession>
<dbReference type="Pfam" id="PF01979">
    <property type="entry name" value="Amidohydro_1"/>
    <property type="match status" value="1"/>
</dbReference>
<comment type="similarity">
    <text evidence="1 4">Belongs to the metallo-dependent hydrolases superfamily. NagA family.</text>
</comment>
<feature type="binding site" evidence="6">
    <location>
        <position position="223"/>
    </location>
    <ligand>
        <name>substrate</name>
    </ligand>
</feature>
<organism evidence="9">
    <name type="scientific">Singulisphaera sp. Ch08</name>
    <dbReference type="NCBI Taxonomy" id="3120278"/>
    <lineage>
        <taxon>Bacteria</taxon>
        <taxon>Pseudomonadati</taxon>
        <taxon>Planctomycetota</taxon>
        <taxon>Planctomycetia</taxon>
        <taxon>Isosphaerales</taxon>
        <taxon>Isosphaeraceae</taxon>
        <taxon>Singulisphaera</taxon>
    </lineage>
</organism>
<feature type="binding site" evidence="6">
    <location>
        <begin position="215"/>
        <end position="216"/>
    </location>
    <ligand>
        <name>substrate</name>
    </ligand>
</feature>
<protein>
    <submittedName>
        <fullName evidence="9">Amidohydrolase family protein</fullName>
    </submittedName>
</protein>
<keyword evidence="4" id="KW-0119">Carbohydrate metabolism</keyword>
<evidence type="ECO:0000256" key="4">
    <source>
        <dbReference type="PIRNR" id="PIRNR038994"/>
    </source>
</evidence>
<feature type="binding site" evidence="7">
    <location>
        <position position="191"/>
    </location>
    <ligand>
        <name>Zn(2+)</name>
        <dbReference type="ChEBI" id="CHEBI:29105"/>
    </ligand>
</feature>
<evidence type="ECO:0000256" key="5">
    <source>
        <dbReference type="PIRSR" id="PIRSR038994-1"/>
    </source>
</evidence>
<evidence type="ECO:0000256" key="6">
    <source>
        <dbReference type="PIRSR" id="PIRSR038994-2"/>
    </source>
</evidence>
<gene>
    <name evidence="9" type="ORF">V5E97_13145</name>
</gene>
<evidence type="ECO:0000256" key="2">
    <source>
        <dbReference type="ARBA" id="ARBA00022723"/>
    </source>
</evidence>
<dbReference type="GO" id="GO:0008448">
    <property type="term" value="F:N-acetylglucosamine-6-phosphate deacetylase activity"/>
    <property type="evidence" value="ECO:0007669"/>
    <property type="project" value="InterPro"/>
</dbReference>
<evidence type="ECO:0000256" key="1">
    <source>
        <dbReference type="ARBA" id="ARBA00010716"/>
    </source>
</evidence>